<sequence length="151" mass="17025">MILNDSYAGPMSNLLMLSPLPSVNYAYSLLIRVEKQKEVHISHHSVKSAFYADKQPYGNQIHNSEKRVVSEGNKGQKSLLLDQREMQFFSAEDIVTQSDNSGNKAMTQDQFHNLYKLLQYVKVGLQAHQVTEDNATTNCSGPFNEEANGSW</sequence>
<reference evidence="1 2" key="1">
    <citation type="submission" date="2020-09" db="EMBL/GenBank/DDBJ databases">
        <title>De no assembly of potato wild relative species, Solanum commersonii.</title>
        <authorList>
            <person name="Cho K."/>
        </authorList>
    </citation>
    <scope>NUCLEOTIDE SEQUENCE [LARGE SCALE GENOMIC DNA]</scope>
    <source>
        <strain evidence="1">LZ3.2</strain>
        <tissue evidence="1">Leaf</tissue>
    </source>
</reference>
<keyword evidence="2" id="KW-1185">Reference proteome</keyword>
<dbReference type="PANTHER" id="PTHR34222:SF33">
    <property type="entry name" value="RETROTRANSPOSON GAG DOMAIN-CONTAINING PROTEIN"/>
    <property type="match status" value="1"/>
</dbReference>
<dbReference type="AlphaFoldDB" id="A0A9J6B2P4"/>
<protein>
    <submittedName>
        <fullName evidence="1">Uncharacterized protein</fullName>
    </submittedName>
</protein>
<dbReference type="Proteomes" id="UP000824120">
    <property type="component" value="Chromosome 1"/>
</dbReference>
<evidence type="ECO:0000313" key="1">
    <source>
        <dbReference type="EMBL" id="KAG5630920.1"/>
    </source>
</evidence>
<dbReference type="OrthoDB" id="10637224at2759"/>
<dbReference type="PANTHER" id="PTHR34222">
    <property type="entry name" value="GAG_PRE-INTEGRS DOMAIN-CONTAINING PROTEIN"/>
    <property type="match status" value="1"/>
</dbReference>
<comment type="caution">
    <text evidence="1">The sequence shown here is derived from an EMBL/GenBank/DDBJ whole genome shotgun (WGS) entry which is preliminary data.</text>
</comment>
<name>A0A9J6B2P4_SOLCO</name>
<gene>
    <name evidence="1" type="ORF">H5410_002637</name>
</gene>
<organism evidence="1 2">
    <name type="scientific">Solanum commersonii</name>
    <name type="common">Commerson's wild potato</name>
    <name type="synonym">Commerson's nightshade</name>
    <dbReference type="NCBI Taxonomy" id="4109"/>
    <lineage>
        <taxon>Eukaryota</taxon>
        <taxon>Viridiplantae</taxon>
        <taxon>Streptophyta</taxon>
        <taxon>Embryophyta</taxon>
        <taxon>Tracheophyta</taxon>
        <taxon>Spermatophyta</taxon>
        <taxon>Magnoliopsida</taxon>
        <taxon>eudicotyledons</taxon>
        <taxon>Gunneridae</taxon>
        <taxon>Pentapetalae</taxon>
        <taxon>asterids</taxon>
        <taxon>lamiids</taxon>
        <taxon>Solanales</taxon>
        <taxon>Solanaceae</taxon>
        <taxon>Solanoideae</taxon>
        <taxon>Solaneae</taxon>
        <taxon>Solanum</taxon>
    </lineage>
</organism>
<accession>A0A9J6B2P4</accession>
<dbReference type="EMBL" id="JACXVP010000001">
    <property type="protein sequence ID" value="KAG5630920.1"/>
    <property type="molecule type" value="Genomic_DNA"/>
</dbReference>
<proteinExistence type="predicted"/>
<evidence type="ECO:0000313" key="2">
    <source>
        <dbReference type="Proteomes" id="UP000824120"/>
    </source>
</evidence>